<evidence type="ECO:0000313" key="7">
    <source>
        <dbReference type="Proteomes" id="UP000253741"/>
    </source>
</evidence>
<dbReference type="PROSITE" id="PS50949">
    <property type="entry name" value="HTH_GNTR"/>
    <property type="match status" value="1"/>
</dbReference>
<dbReference type="Pfam" id="PF07702">
    <property type="entry name" value="UTRA"/>
    <property type="match status" value="1"/>
</dbReference>
<keyword evidence="2" id="KW-0238">DNA-binding</keyword>
<dbReference type="AlphaFoldDB" id="A0A370BFQ2"/>
<dbReference type="PRINTS" id="PR00035">
    <property type="entry name" value="HTHGNTR"/>
</dbReference>
<protein>
    <submittedName>
        <fullName evidence="6">GntR family transcriptional regulator</fullName>
    </submittedName>
</protein>
<dbReference type="GO" id="GO:0003700">
    <property type="term" value="F:DNA-binding transcription factor activity"/>
    <property type="evidence" value="ECO:0007669"/>
    <property type="project" value="InterPro"/>
</dbReference>
<dbReference type="SMART" id="SM00345">
    <property type="entry name" value="HTH_GNTR"/>
    <property type="match status" value="1"/>
</dbReference>
<dbReference type="SUPFAM" id="SSF64288">
    <property type="entry name" value="Chorismate lyase-like"/>
    <property type="match status" value="1"/>
</dbReference>
<dbReference type="GO" id="GO:0003677">
    <property type="term" value="F:DNA binding"/>
    <property type="evidence" value="ECO:0007669"/>
    <property type="project" value="UniProtKB-KW"/>
</dbReference>
<evidence type="ECO:0000259" key="5">
    <source>
        <dbReference type="PROSITE" id="PS50949"/>
    </source>
</evidence>
<dbReference type="PANTHER" id="PTHR44846">
    <property type="entry name" value="MANNOSYL-D-GLYCERATE TRANSPORT/METABOLISM SYSTEM REPRESSOR MNGR-RELATED"/>
    <property type="match status" value="1"/>
</dbReference>
<proteinExistence type="predicted"/>
<accession>A0A370BFQ2</accession>
<dbReference type="InterPro" id="IPR050679">
    <property type="entry name" value="Bact_HTH_transcr_reg"/>
</dbReference>
<dbReference type="Gene3D" id="1.10.10.10">
    <property type="entry name" value="Winged helix-like DNA-binding domain superfamily/Winged helix DNA-binding domain"/>
    <property type="match status" value="1"/>
</dbReference>
<dbReference type="Proteomes" id="UP000253741">
    <property type="component" value="Unassembled WGS sequence"/>
</dbReference>
<sequence length="297" mass="32039">MACDYARRVPTQPRSSRTGPETAGSETAGPDTAVPESAVPGTDSAPSPPPEPAPLQLGVDRTSPVPLYFQLAQQLEAAIERGRLAPGSLLGNEIELAGRLGLSRPTVRQAIQSLVDKGLLVRRRGVGTQVVHSQVKRPLELSSLYDDLEAAGQRPATRVLRNTVEPATARVAAALGVAEGAEVLLVERLRYAHDEPMAFLRNRLPIGLFDCDTPRLETTGLYRMMRSAGITLHSARQSVGARAATAQEAELLTEPAGAPLLTMERTTFDDTGRAVEFGSHIYRASRYAFEFQLLVRP</sequence>
<comment type="caution">
    <text evidence="6">The sequence shown here is derived from an EMBL/GenBank/DDBJ whole genome shotgun (WGS) entry which is preliminary data.</text>
</comment>
<evidence type="ECO:0000256" key="2">
    <source>
        <dbReference type="ARBA" id="ARBA00023125"/>
    </source>
</evidence>
<evidence type="ECO:0000256" key="1">
    <source>
        <dbReference type="ARBA" id="ARBA00023015"/>
    </source>
</evidence>
<keyword evidence="7" id="KW-1185">Reference proteome</keyword>
<evidence type="ECO:0000256" key="4">
    <source>
        <dbReference type="SAM" id="MobiDB-lite"/>
    </source>
</evidence>
<organism evidence="6 7">
    <name type="scientific">Streptomyces corynorhini</name>
    <dbReference type="NCBI Taxonomy" id="2282652"/>
    <lineage>
        <taxon>Bacteria</taxon>
        <taxon>Bacillati</taxon>
        <taxon>Actinomycetota</taxon>
        <taxon>Actinomycetes</taxon>
        <taxon>Kitasatosporales</taxon>
        <taxon>Streptomycetaceae</taxon>
        <taxon>Streptomyces</taxon>
    </lineage>
</organism>
<dbReference type="EMBL" id="QQNA01000063">
    <property type="protein sequence ID" value="RDG38265.1"/>
    <property type="molecule type" value="Genomic_DNA"/>
</dbReference>
<dbReference type="OrthoDB" id="3194402at2"/>
<dbReference type="Gene3D" id="3.40.1410.10">
    <property type="entry name" value="Chorismate lyase-like"/>
    <property type="match status" value="1"/>
</dbReference>
<gene>
    <name evidence="6" type="ORF">DVH02_09990</name>
</gene>
<dbReference type="GO" id="GO:0045892">
    <property type="term" value="P:negative regulation of DNA-templated transcription"/>
    <property type="evidence" value="ECO:0007669"/>
    <property type="project" value="TreeGrafter"/>
</dbReference>
<dbReference type="InterPro" id="IPR000524">
    <property type="entry name" value="Tscrpt_reg_HTH_GntR"/>
</dbReference>
<feature type="domain" description="HTH gntR-type" evidence="5">
    <location>
        <begin position="65"/>
        <end position="133"/>
    </location>
</feature>
<dbReference type="InterPro" id="IPR028978">
    <property type="entry name" value="Chorismate_lyase_/UTRA_dom_sf"/>
</dbReference>
<dbReference type="SUPFAM" id="SSF46785">
    <property type="entry name" value="Winged helix' DNA-binding domain"/>
    <property type="match status" value="1"/>
</dbReference>
<dbReference type="InterPro" id="IPR036390">
    <property type="entry name" value="WH_DNA-bd_sf"/>
</dbReference>
<evidence type="ECO:0000256" key="3">
    <source>
        <dbReference type="ARBA" id="ARBA00023163"/>
    </source>
</evidence>
<keyword evidence="1" id="KW-0805">Transcription regulation</keyword>
<name>A0A370BFQ2_9ACTN</name>
<dbReference type="PANTHER" id="PTHR44846:SF17">
    <property type="entry name" value="GNTR-FAMILY TRANSCRIPTIONAL REGULATOR"/>
    <property type="match status" value="1"/>
</dbReference>
<feature type="region of interest" description="Disordered" evidence="4">
    <location>
        <begin position="1"/>
        <end position="59"/>
    </location>
</feature>
<dbReference type="Pfam" id="PF00392">
    <property type="entry name" value="GntR"/>
    <property type="match status" value="1"/>
</dbReference>
<evidence type="ECO:0000313" key="6">
    <source>
        <dbReference type="EMBL" id="RDG38265.1"/>
    </source>
</evidence>
<dbReference type="CDD" id="cd07377">
    <property type="entry name" value="WHTH_GntR"/>
    <property type="match status" value="1"/>
</dbReference>
<dbReference type="InterPro" id="IPR011663">
    <property type="entry name" value="UTRA"/>
</dbReference>
<reference evidence="6 7" key="1">
    <citation type="submission" date="2018-07" db="EMBL/GenBank/DDBJ databases">
        <title>Streptomyces species from bats.</title>
        <authorList>
            <person name="Dunlap C."/>
        </authorList>
    </citation>
    <scope>NUCLEOTIDE SEQUENCE [LARGE SCALE GENOMIC DNA]</scope>
    <source>
        <strain evidence="6 7">AC230</strain>
    </source>
</reference>
<dbReference type="SMART" id="SM00866">
    <property type="entry name" value="UTRA"/>
    <property type="match status" value="1"/>
</dbReference>
<dbReference type="InterPro" id="IPR036388">
    <property type="entry name" value="WH-like_DNA-bd_sf"/>
</dbReference>
<keyword evidence="3" id="KW-0804">Transcription</keyword>